<comment type="caution">
    <text evidence="1">The sequence shown here is derived from an EMBL/GenBank/DDBJ whole genome shotgun (WGS) entry which is preliminary data.</text>
</comment>
<organism evidence="1 2">
    <name type="scientific">Hominisplanchenecus murintestinalis</name>
    <dbReference type="NCBI Taxonomy" id="2941517"/>
    <lineage>
        <taxon>Bacteria</taxon>
        <taxon>Bacillati</taxon>
        <taxon>Bacillota</taxon>
        <taxon>Clostridia</taxon>
        <taxon>Lachnospirales</taxon>
        <taxon>Lachnospiraceae</taxon>
        <taxon>Hominisplanchenecus</taxon>
    </lineage>
</organism>
<evidence type="ECO:0000313" key="2">
    <source>
        <dbReference type="Proteomes" id="UP000307720"/>
    </source>
</evidence>
<name>A0AC61QZD7_9FIRM</name>
<dbReference type="Proteomes" id="UP000307720">
    <property type="component" value="Unassembled WGS sequence"/>
</dbReference>
<sequence length="822" mass="86913">MGVKELSGTVTVREGNLCAHEWADGICSKCHREAEASVTVDGETEYYLFFNEACAEAGAATKTAVLTVLKDVSYDTTEPLVLQASKYVVLKGEGHTVSGRSLAVMGGMWEIRDIHLPNTLYIMGNSSVVLNGCVVDVLDSYDETQMGTERGTALYISSDDRSANINNCTLRGVFYGIFVERSINVVIGGGTTAAATLEGRSGNDDPDTPCAGLYMPGNDRSSVTLNGGTFSGDKAAILIDSGSGSGSKTVGDLLGYKCAYFDGDGALITGKRGEYMLERAVTVKDCTHEEVSDNGDGTHNINCDGCGIHQSDMPHAARNVYVVSEGNKSAEYTSSCQDCGAQTDSPWTAEITEDFTVPYGQTSDKELKVTVAPGGEALEGYWCKDGVELGDGDVYALPGDLEIGEYEYVFHAKVSWSVELHVTVTVEPKTVIPVITGSAAKVYDGTAAYDGAGLSLSLDGVLEADRSGVTVSASYAFDSADAGENKTITATITELSGDKAERYVLASNTAAIKGKIEKAGQAAPGAPTALDTNIRDTSITLTAAGDNFQYSRDGEHWQDSPEFTGLSPDTAYTFYARVKEDANHNASPASGAASFTTKKSAPGGTGNSGTGGAGNVSVPKEEQEKNAAALTGKLKISQSGKKISVSWGKVAGADGYDIYVQYSDRKFTEKSITSIKNGKAGKATVQKVNGKALDLKKSYKAYVLAYRMADGRKVTLGESMTVYAAGKNNKKYTNAKAVKVKKSSYRLKKGKTAKIKASVILADKKKKQLSNVGARPFRYISTNKKVATVSASGKIKAAGKGKCLIYVCARNGYAKKIRVTVK</sequence>
<reference evidence="1" key="1">
    <citation type="submission" date="2019-04" db="EMBL/GenBank/DDBJ databases">
        <title>Microbes associate with the intestines of laboratory mice.</title>
        <authorList>
            <person name="Navarre W."/>
            <person name="Wong E."/>
            <person name="Huang K."/>
            <person name="Tropini C."/>
            <person name="Ng K."/>
            <person name="Yu B."/>
        </authorList>
    </citation>
    <scope>NUCLEOTIDE SEQUENCE</scope>
    <source>
        <strain evidence="1">NM72_1-8</strain>
    </source>
</reference>
<protein>
    <submittedName>
        <fullName evidence="1">Uncharacterized protein</fullName>
    </submittedName>
</protein>
<keyword evidence="2" id="KW-1185">Reference proteome</keyword>
<dbReference type="EMBL" id="SRZB01000019">
    <property type="protein sequence ID" value="TGX98279.1"/>
    <property type="molecule type" value="Genomic_DNA"/>
</dbReference>
<accession>A0AC61QZD7</accession>
<gene>
    <name evidence="1" type="ORF">E5357_09315</name>
</gene>
<evidence type="ECO:0000313" key="1">
    <source>
        <dbReference type="EMBL" id="TGX98279.1"/>
    </source>
</evidence>
<proteinExistence type="predicted"/>